<sequence>MENKKRKHDNVPHSEDVNKATRNDSCELLDALKDTKLWSSRRDLIRLIGSNKNADEQIIKGLVMHLKDKKPAVRVSVAEALGELSHHSEDLITTILLQLLESYDGTPHSIGFSFEKVTCQRNKDFVDHWLKIISTVSSLLRSSAQPNIRRCCIEVLGGIMTAITMRASIKHHYLIESKITPIVIDYTNDDDELVRMSAADVLGRVTGDKMDAISALVKMLEKNDTCSVQLKIVSSVGKIGMPLSDRVRELLENVTPNHKNLKTLANKILNQKYIVVS</sequence>
<feature type="repeat" description="HEAT" evidence="3">
    <location>
        <begin position="179"/>
        <end position="205"/>
    </location>
</feature>
<dbReference type="InterPro" id="IPR000357">
    <property type="entry name" value="HEAT"/>
</dbReference>
<keyword evidence="1" id="KW-0677">Repeat</keyword>
<accession>A0AAW2Z1W4</accession>
<evidence type="ECO:0000256" key="1">
    <source>
        <dbReference type="ARBA" id="ARBA00022737"/>
    </source>
</evidence>
<evidence type="ECO:0000256" key="2">
    <source>
        <dbReference type="ARBA" id="ARBA00045876"/>
    </source>
</evidence>
<dbReference type="PANTHER" id="PTHR12697">
    <property type="entry name" value="PBS LYASE HEAT-LIKE PROTEIN"/>
    <property type="match status" value="1"/>
</dbReference>
<evidence type="ECO:0000313" key="5">
    <source>
        <dbReference type="Proteomes" id="UP001431209"/>
    </source>
</evidence>
<keyword evidence="5" id="KW-1185">Reference proteome</keyword>
<comment type="caution">
    <text evidence="4">The sequence shown here is derived from an EMBL/GenBank/DDBJ whole genome shotgun (WGS) entry which is preliminary data.</text>
</comment>
<dbReference type="InterPro" id="IPR021133">
    <property type="entry name" value="HEAT_type_2"/>
</dbReference>
<dbReference type="AlphaFoldDB" id="A0AAW2Z1W4"/>
<name>A0AAW2Z1W4_9EUKA</name>
<dbReference type="PROSITE" id="PS50077">
    <property type="entry name" value="HEAT_REPEAT"/>
    <property type="match status" value="1"/>
</dbReference>
<dbReference type="GO" id="GO:0016491">
    <property type="term" value="F:oxidoreductase activity"/>
    <property type="evidence" value="ECO:0007669"/>
    <property type="project" value="TreeGrafter"/>
</dbReference>
<dbReference type="Gene3D" id="1.25.10.10">
    <property type="entry name" value="Leucine-rich Repeat Variant"/>
    <property type="match status" value="1"/>
</dbReference>
<organism evidence="4 5">
    <name type="scientific">Acrasis kona</name>
    <dbReference type="NCBI Taxonomy" id="1008807"/>
    <lineage>
        <taxon>Eukaryota</taxon>
        <taxon>Discoba</taxon>
        <taxon>Heterolobosea</taxon>
        <taxon>Tetramitia</taxon>
        <taxon>Eutetramitia</taxon>
        <taxon>Acrasidae</taxon>
        <taxon>Acrasis</taxon>
    </lineage>
</organism>
<dbReference type="Proteomes" id="UP001431209">
    <property type="component" value="Unassembled WGS sequence"/>
</dbReference>
<comment type="function">
    <text evidence="2">Catalyzes the hydroxylation of the N(6)-(4-aminobutyl)-L-lysine intermediate produced by deoxyhypusine synthase/DHPS on a critical lysine of the eukaryotic translation initiation factor 5A/eIF-5A. This is the second step of the post-translational modification of that lysine into an unusual amino acid residue named hypusine. Hypusination is unique to mature eIF-5A factor and is essential for its function.</text>
</comment>
<dbReference type="SUPFAM" id="SSF48371">
    <property type="entry name" value="ARM repeat"/>
    <property type="match status" value="1"/>
</dbReference>
<evidence type="ECO:0000313" key="4">
    <source>
        <dbReference type="EMBL" id="KAL0483791.1"/>
    </source>
</evidence>
<dbReference type="InterPro" id="IPR011989">
    <property type="entry name" value="ARM-like"/>
</dbReference>
<dbReference type="EMBL" id="JAOPGA020000995">
    <property type="protein sequence ID" value="KAL0483791.1"/>
    <property type="molecule type" value="Genomic_DNA"/>
</dbReference>
<dbReference type="Pfam" id="PF02985">
    <property type="entry name" value="HEAT"/>
    <property type="match status" value="1"/>
</dbReference>
<dbReference type="InterPro" id="IPR016024">
    <property type="entry name" value="ARM-type_fold"/>
</dbReference>
<dbReference type="PANTHER" id="PTHR12697:SF5">
    <property type="entry name" value="DEOXYHYPUSINE HYDROXYLASE"/>
    <property type="match status" value="1"/>
</dbReference>
<evidence type="ECO:0000256" key="3">
    <source>
        <dbReference type="PROSITE-ProRule" id="PRU00103"/>
    </source>
</evidence>
<protein>
    <submittedName>
        <fullName evidence="4">Ribosome-releasing factor 2, mitochondrial</fullName>
    </submittedName>
</protein>
<gene>
    <name evidence="4" type="ORF">AKO1_014024</name>
</gene>
<proteinExistence type="predicted"/>
<reference evidence="4 5" key="1">
    <citation type="submission" date="2024-03" db="EMBL/GenBank/DDBJ databases">
        <title>The Acrasis kona genome and developmental transcriptomes reveal deep origins of eukaryotic multicellular pathways.</title>
        <authorList>
            <person name="Sheikh S."/>
            <person name="Fu C.-J."/>
            <person name="Brown M.W."/>
            <person name="Baldauf S.L."/>
        </authorList>
    </citation>
    <scope>NUCLEOTIDE SEQUENCE [LARGE SCALE GENOMIC DNA]</scope>
    <source>
        <strain evidence="4 5">ATCC MYA-3509</strain>
    </source>
</reference>